<dbReference type="RefSeq" id="WP_234982646.1">
    <property type="nucleotide sequence ID" value="NZ_FQVW01000021.1"/>
</dbReference>
<reference evidence="1 2" key="1">
    <citation type="submission" date="2016-11" db="EMBL/GenBank/DDBJ databases">
        <authorList>
            <person name="Jaros S."/>
            <person name="Januszkiewicz K."/>
            <person name="Wedrychowicz H."/>
        </authorList>
    </citation>
    <scope>NUCLEOTIDE SEQUENCE [LARGE SCALE GENOMIC DNA]</scope>
    <source>
        <strain evidence="1 2">IBRC-M 10683</strain>
    </source>
</reference>
<keyword evidence="2" id="KW-1185">Reference proteome</keyword>
<gene>
    <name evidence="1" type="ORF">SAMN05216225_102156</name>
</gene>
<protein>
    <submittedName>
        <fullName evidence="1">Uncharacterized protein</fullName>
    </submittedName>
</protein>
<organism evidence="1 2">
    <name type="scientific">Ornithinibacillus halophilus</name>
    <dbReference type="NCBI Taxonomy" id="930117"/>
    <lineage>
        <taxon>Bacteria</taxon>
        <taxon>Bacillati</taxon>
        <taxon>Bacillota</taxon>
        <taxon>Bacilli</taxon>
        <taxon>Bacillales</taxon>
        <taxon>Bacillaceae</taxon>
        <taxon>Ornithinibacillus</taxon>
    </lineage>
</organism>
<dbReference type="EMBL" id="FQVW01000021">
    <property type="protein sequence ID" value="SHG23304.1"/>
    <property type="molecule type" value="Genomic_DNA"/>
</dbReference>
<accession>A0A1M5I4P5</accession>
<sequence length="45" mass="5508">MSQLDKNQTYTLDEFLIYAKEEERAELYEGTPVFWHQNHLNMRMS</sequence>
<evidence type="ECO:0000313" key="2">
    <source>
        <dbReference type="Proteomes" id="UP000183988"/>
    </source>
</evidence>
<dbReference type="Proteomes" id="UP000183988">
    <property type="component" value="Unassembled WGS sequence"/>
</dbReference>
<proteinExistence type="predicted"/>
<evidence type="ECO:0000313" key="1">
    <source>
        <dbReference type="EMBL" id="SHG23304.1"/>
    </source>
</evidence>
<name>A0A1M5I4P5_9BACI</name>
<dbReference type="AlphaFoldDB" id="A0A1M5I4P5"/>